<name>A0ABQ5YIX3_9NEIS</name>
<evidence type="ECO:0008006" key="4">
    <source>
        <dbReference type="Google" id="ProtNLM"/>
    </source>
</evidence>
<sequence>MNKLARIVTLALLTGSVFAAEMVPQYNLVSLQAEARRAVTNDLASASLYVEYNDANAGALSDKLNRSAAEALKTAKAYASVKAAANGNSVYPIYSSKNRLEGWRGRAEIRLESTDFKAIGELVGKLQANMQLGGIQFTVAPATRERVETELMDEAIQAFRSRADVVKKSVGGKSYKLVNLNLNTSSSYPQPMYKAGTMRTMAVADVAPPPMEGGDSEVVVGVSGSVEVQ</sequence>
<evidence type="ECO:0000313" key="3">
    <source>
        <dbReference type="Proteomes" id="UP001156706"/>
    </source>
</evidence>
<dbReference type="Gene3D" id="3.30.110.170">
    <property type="entry name" value="Protein of unknown function (DUF541), domain 1"/>
    <property type="match status" value="1"/>
</dbReference>
<accession>A0ABQ5YIX3</accession>
<dbReference type="InterPro" id="IPR007497">
    <property type="entry name" value="SIMPL/DUF541"/>
</dbReference>
<keyword evidence="3" id="KW-1185">Reference proteome</keyword>
<evidence type="ECO:0000256" key="1">
    <source>
        <dbReference type="SAM" id="SignalP"/>
    </source>
</evidence>
<dbReference type="Proteomes" id="UP001156706">
    <property type="component" value="Unassembled WGS sequence"/>
</dbReference>
<gene>
    <name evidence="2" type="ORF">GCM10007907_32570</name>
</gene>
<dbReference type="PANTHER" id="PTHR34387">
    <property type="entry name" value="SLR1258 PROTEIN"/>
    <property type="match status" value="1"/>
</dbReference>
<reference evidence="3" key="1">
    <citation type="journal article" date="2019" name="Int. J. Syst. Evol. Microbiol.">
        <title>The Global Catalogue of Microorganisms (GCM) 10K type strain sequencing project: providing services to taxonomists for standard genome sequencing and annotation.</title>
        <authorList>
            <consortium name="The Broad Institute Genomics Platform"/>
            <consortium name="The Broad Institute Genome Sequencing Center for Infectious Disease"/>
            <person name="Wu L."/>
            <person name="Ma J."/>
        </authorList>
    </citation>
    <scope>NUCLEOTIDE SEQUENCE [LARGE SCALE GENOMIC DNA]</scope>
    <source>
        <strain evidence="3">NBRC 110044</strain>
    </source>
</reference>
<feature type="signal peptide" evidence="1">
    <location>
        <begin position="1"/>
        <end position="19"/>
    </location>
</feature>
<dbReference type="Gene3D" id="3.30.70.2970">
    <property type="entry name" value="Protein of unknown function (DUF541), domain 2"/>
    <property type="match status" value="1"/>
</dbReference>
<dbReference type="RefSeq" id="WP_284197538.1">
    <property type="nucleotide sequence ID" value="NZ_BSOG01000004.1"/>
</dbReference>
<dbReference type="EMBL" id="BSOG01000004">
    <property type="protein sequence ID" value="GLR14467.1"/>
    <property type="molecule type" value="Genomic_DNA"/>
</dbReference>
<feature type="chain" id="PRO_5045827726" description="DUF541 domain-containing protein" evidence="1">
    <location>
        <begin position="20"/>
        <end position="229"/>
    </location>
</feature>
<comment type="caution">
    <text evidence="2">The sequence shown here is derived from an EMBL/GenBank/DDBJ whole genome shotgun (WGS) entry which is preliminary data.</text>
</comment>
<organism evidence="2 3">
    <name type="scientific">Chitinimonas prasina</name>
    <dbReference type="NCBI Taxonomy" id="1434937"/>
    <lineage>
        <taxon>Bacteria</taxon>
        <taxon>Pseudomonadati</taxon>
        <taxon>Pseudomonadota</taxon>
        <taxon>Betaproteobacteria</taxon>
        <taxon>Neisseriales</taxon>
        <taxon>Chitinibacteraceae</taxon>
        <taxon>Chitinimonas</taxon>
    </lineage>
</organism>
<evidence type="ECO:0000313" key="2">
    <source>
        <dbReference type="EMBL" id="GLR14467.1"/>
    </source>
</evidence>
<protein>
    <recommendedName>
        <fullName evidence="4">DUF541 domain-containing protein</fullName>
    </recommendedName>
</protein>
<proteinExistence type="predicted"/>
<dbReference type="PANTHER" id="PTHR34387:SF1">
    <property type="entry name" value="PERIPLASMIC IMMUNOGENIC PROTEIN"/>
    <property type="match status" value="1"/>
</dbReference>
<keyword evidence="1" id="KW-0732">Signal</keyword>
<dbReference type="InterPro" id="IPR052022">
    <property type="entry name" value="26kDa_periplasmic_antigen"/>
</dbReference>
<dbReference type="Pfam" id="PF04402">
    <property type="entry name" value="SIMPL"/>
    <property type="match status" value="1"/>
</dbReference>